<dbReference type="EMBL" id="ML996573">
    <property type="protein sequence ID" value="KAF2757626.1"/>
    <property type="molecule type" value="Genomic_DNA"/>
</dbReference>
<dbReference type="CDD" id="cd08598">
    <property type="entry name" value="PI-PLC1c_yeast"/>
    <property type="match status" value="1"/>
</dbReference>
<evidence type="ECO:0000256" key="7">
    <source>
        <dbReference type="SAM" id="MobiDB-lite"/>
    </source>
</evidence>
<dbReference type="SMART" id="SM00148">
    <property type="entry name" value="PLCXc"/>
    <property type="match status" value="1"/>
</dbReference>
<feature type="region of interest" description="Disordered" evidence="7">
    <location>
        <begin position="1099"/>
        <end position="1140"/>
    </location>
</feature>
<dbReference type="InterPro" id="IPR000008">
    <property type="entry name" value="C2_dom"/>
</dbReference>
<dbReference type="PANTHER" id="PTHR10336">
    <property type="entry name" value="PHOSPHOINOSITIDE-SPECIFIC PHOSPHOLIPASE C FAMILY PROTEIN"/>
    <property type="match status" value="1"/>
</dbReference>
<dbReference type="SUPFAM" id="SSF49562">
    <property type="entry name" value="C2 domain (Calcium/lipid-binding domain, CaLB)"/>
    <property type="match status" value="1"/>
</dbReference>
<dbReference type="SMART" id="SM00054">
    <property type="entry name" value="EFh"/>
    <property type="match status" value="1"/>
</dbReference>
<dbReference type="EC" id="3.1.4.11" evidence="1 6"/>
<dbReference type="Pfam" id="PF00387">
    <property type="entry name" value="PI-PLC-Y"/>
    <property type="match status" value="1"/>
</dbReference>
<feature type="domain" description="PI-PLC Y-box" evidence="9">
    <location>
        <begin position="767"/>
        <end position="886"/>
    </location>
</feature>
<dbReference type="Gene3D" id="1.10.238.10">
    <property type="entry name" value="EF-hand"/>
    <property type="match status" value="1"/>
</dbReference>
<keyword evidence="12" id="KW-1185">Reference proteome</keyword>
<feature type="compositionally biased region" description="Low complexity" evidence="7">
    <location>
        <begin position="104"/>
        <end position="114"/>
    </location>
</feature>
<dbReference type="SUPFAM" id="SSF50729">
    <property type="entry name" value="PH domain-like"/>
    <property type="match status" value="1"/>
</dbReference>
<dbReference type="InterPro" id="IPR000909">
    <property type="entry name" value="PLipase_C_PInositol-sp_X_dom"/>
</dbReference>
<dbReference type="OrthoDB" id="269822at2759"/>
<keyword evidence="3 6" id="KW-0442">Lipid degradation</keyword>
<dbReference type="Gene3D" id="2.30.29.30">
    <property type="entry name" value="Pleckstrin-homology domain (PH domain)/Phosphotyrosine-binding domain (PTB)"/>
    <property type="match status" value="1"/>
</dbReference>
<dbReference type="PANTHER" id="PTHR10336:SF36">
    <property type="entry name" value="1-PHOSPHATIDYLINOSITOL 4,5-BISPHOSPHATE PHOSPHODIESTERASE BETA-4"/>
    <property type="match status" value="1"/>
</dbReference>
<feature type="compositionally biased region" description="Polar residues" evidence="7">
    <location>
        <begin position="45"/>
        <end position="56"/>
    </location>
</feature>
<dbReference type="Gene3D" id="2.60.40.150">
    <property type="entry name" value="C2 domain"/>
    <property type="match status" value="1"/>
</dbReference>
<dbReference type="RefSeq" id="XP_033600077.1">
    <property type="nucleotide sequence ID" value="XM_033741901.1"/>
</dbReference>
<dbReference type="PROSITE" id="PS50008">
    <property type="entry name" value="PIPLC_Y_DOMAIN"/>
    <property type="match status" value="1"/>
</dbReference>
<dbReference type="InterPro" id="IPR037755">
    <property type="entry name" value="Plc1_PH"/>
</dbReference>
<dbReference type="InterPro" id="IPR017946">
    <property type="entry name" value="PLC-like_Pdiesterase_TIM-brl"/>
</dbReference>
<dbReference type="CDD" id="cd00275">
    <property type="entry name" value="C2_PLC_like"/>
    <property type="match status" value="1"/>
</dbReference>
<accession>A0A6A6W6T9</accession>
<dbReference type="FunFam" id="3.20.20.190:FF:000049">
    <property type="entry name" value="Phosphoinositide phospholipase C"/>
    <property type="match status" value="1"/>
</dbReference>
<organism evidence="11 12">
    <name type="scientific">Pseudovirgaria hyperparasitica</name>
    <dbReference type="NCBI Taxonomy" id="470096"/>
    <lineage>
        <taxon>Eukaryota</taxon>
        <taxon>Fungi</taxon>
        <taxon>Dikarya</taxon>
        <taxon>Ascomycota</taxon>
        <taxon>Pezizomycotina</taxon>
        <taxon>Dothideomycetes</taxon>
        <taxon>Dothideomycetes incertae sedis</taxon>
        <taxon>Acrospermales</taxon>
        <taxon>Acrospermaceae</taxon>
        <taxon>Pseudovirgaria</taxon>
    </lineage>
</organism>
<keyword evidence="2 6" id="KW-0378">Hydrolase</keyword>
<dbReference type="InterPro" id="IPR011993">
    <property type="entry name" value="PH-like_dom_sf"/>
</dbReference>
<dbReference type="PROSITE" id="PS50004">
    <property type="entry name" value="C2"/>
    <property type="match status" value="1"/>
</dbReference>
<dbReference type="GO" id="GO:0005509">
    <property type="term" value="F:calcium ion binding"/>
    <property type="evidence" value="ECO:0007669"/>
    <property type="project" value="InterPro"/>
</dbReference>
<feature type="compositionally biased region" description="Basic residues" evidence="7">
    <location>
        <begin position="122"/>
        <end position="133"/>
    </location>
</feature>
<dbReference type="CDD" id="cd16207">
    <property type="entry name" value="EFh_ScPlc1p_like"/>
    <property type="match status" value="1"/>
</dbReference>
<dbReference type="InterPro" id="IPR001192">
    <property type="entry name" value="PI-PLC_fam"/>
</dbReference>
<evidence type="ECO:0000313" key="11">
    <source>
        <dbReference type="EMBL" id="KAF2757626.1"/>
    </source>
</evidence>
<dbReference type="InterPro" id="IPR002048">
    <property type="entry name" value="EF_hand_dom"/>
</dbReference>
<evidence type="ECO:0000256" key="6">
    <source>
        <dbReference type="RuleBase" id="RU361133"/>
    </source>
</evidence>
<dbReference type="PROSITE" id="PS50007">
    <property type="entry name" value="PIPLC_X_DOMAIN"/>
    <property type="match status" value="1"/>
</dbReference>
<dbReference type="GO" id="GO:0016042">
    <property type="term" value="P:lipid catabolic process"/>
    <property type="evidence" value="ECO:0007669"/>
    <property type="project" value="UniProtKB-KW"/>
</dbReference>
<protein>
    <recommendedName>
        <fullName evidence="1 6">Phosphoinositide phospholipase C</fullName>
        <ecNumber evidence="1 6">3.1.4.11</ecNumber>
    </recommendedName>
</protein>
<evidence type="ECO:0000313" key="12">
    <source>
        <dbReference type="Proteomes" id="UP000799437"/>
    </source>
</evidence>
<dbReference type="SMART" id="SM00149">
    <property type="entry name" value="PLCYc"/>
    <property type="match status" value="1"/>
</dbReference>
<dbReference type="PROSITE" id="PS50222">
    <property type="entry name" value="EF_HAND_2"/>
    <property type="match status" value="1"/>
</dbReference>
<evidence type="ECO:0000256" key="5">
    <source>
        <dbReference type="ARBA" id="ARBA00023224"/>
    </source>
</evidence>
<feature type="compositionally biased region" description="Polar residues" evidence="7">
    <location>
        <begin position="1125"/>
        <end position="1140"/>
    </location>
</feature>
<feature type="compositionally biased region" description="Polar residues" evidence="7">
    <location>
        <begin position="134"/>
        <end position="145"/>
    </location>
</feature>
<dbReference type="AlphaFoldDB" id="A0A6A6W6T9"/>
<evidence type="ECO:0000256" key="3">
    <source>
        <dbReference type="ARBA" id="ARBA00022963"/>
    </source>
</evidence>
<feature type="compositionally biased region" description="Low complexity" evidence="7">
    <location>
        <begin position="715"/>
        <end position="749"/>
    </location>
</feature>
<feature type="region of interest" description="Disordered" evidence="7">
    <location>
        <begin position="667"/>
        <end position="758"/>
    </location>
</feature>
<dbReference type="GO" id="GO:0048015">
    <property type="term" value="P:phosphatidylinositol-mediated signaling"/>
    <property type="evidence" value="ECO:0007669"/>
    <property type="project" value="TreeGrafter"/>
</dbReference>
<dbReference type="Proteomes" id="UP000799437">
    <property type="component" value="Unassembled WGS sequence"/>
</dbReference>
<dbReference type="GO" id="GO:0004435">
    <property type="term" value="F:phosphatidylinositol-4,5-bisphosphate phospholipase C activity"/>
    <property type="evidence" value="ECO:0007669"/>
    <property type="project" value="UniProtKB-EC"/>
</dbReference>
<feature type="region of interest" description="Disordered" evidence="7">
    <location>
        <begin position="42"/>
        <end position="199"/>
    </location>
</feature>
<feature type="region of interest" description="Disordered" evidence="7">
    <location>
        <begin position="960"/>
        <end position="980"/>
    </location>
</feature>
<feature type="compositionally biased region" description="Basic and acidic residues" evidence="7">
    <location>
        <begin position="155"/>
        <end position="165"/>
    </location>
</feature>
<keyword evidence="4 6" id="KW-0443">Lipid metabolism</keyword>
<dbReference type="SMART" id="SM00239">
    <property type="entry name" value="C2"/>
    <property type="match status" value="1"/>
</dbReference>
<comment type="catalytic activity">
    <reaction evidence="6">
        <text>a 1,2-diacyl-sn-glycero-3-phospho-(1D-myo-inositol-4,5-bisphosphate) + H2O = 1D-myo-inositol 1,4,5-trisphosphate + a 1,2-diacyl-sn-glycerol + H(+)</text>
        <dbReference type="Rhea" id="RHEA:33179"/>
        <dbReference type="ChEBI" id="CHEBI:15377"/>
        <dbReference type="ChEBI" id="CHEBI:15378"/>
        <dbReference type="ChEBI" id="CHEBI:17815"/>
        <dbReference type="ChEBI" id="CHEBI:58456"/>
        <dbReference type="ChEBI" id="CHEBI:203600"/>
        <dbReference type="EC" id="3.1.4.11"/>
    </reaction>
</comment>
<name>A0A6A6W6T9_9PEZI</name>
<sequence length="1140" mass="127474">MNLPTLLPASQESLQNAALLQFKKQPYPTSITSFITAIPLATKPPSATSIPSSRTSPMLDMGSSLQTSPEGPAPSDLVPHSLPTSFTLPEPWQSPAVSPPPAASPSAHSEAPISKGNLFRRISNRARMPRRRGSATNQQRENSLGPTIMRRRRDSRGFTEHHEISDLELEYYDDDEDSDDGEGGEHSPLTTQLNGLGITAPKSMMQSIPEGRAEAPVRSSRLQIGSLLSKVTKKKRKNVRFCLDEVLAKVSWDVFSKTKQFFIDDIKDIRTRAEARSFREECGVDVAYEPFWFTITYSCDGDRSKGKKTKFLHLIAPDEATFTLWTSTLDSVSRRRIDLMAGLAGTAEKSAKIFWRNTMDQKFGSTSHDESEEKLDYPSILQICRKLHINSTENAIRWHFDKADADNSGYLDQSQFLAFVRRLKDRKDIKSLYREIKGQDQEGLDRASFFSFLRNIQKVDVDANLEHWNEAFAKCSRVPKKSEGASESMPLMSWQHFSQFLTSSYNSILRPPPKEYTLDRPLNEYFVSSSHNTYLLGRQVAGESSPDAYILPLQRGCRCIEIDCWDGSDGKPIVSHGRTFTTSCSFAECIKVVNKYAFVASPYPLIISLEVHCNEQQQAVMTETMKREFGDALILRPIDDRDELPSPERLRNKILIKVKSAMPVIKETILTPSAPPHRRQRSFSSPWSRPVAMDNSLVPNAPLAASPTSISPPERTTSFFSSPRTSAATSAGTQLTLASSADDSDSPPSFKSEKGARKKTSKIASVLGELAVYTQGLKFTDFKSPAAQSYNHIFSFGERTFEARCKPGSESKALLEAHNMLHLMRVYPGPRRINSSNFDPLKYWRKGVQMAALNWQTYDVGRQINDAMFATGSDRSGYVLKPAELRYEDSDFLGKFAGPKNKPKKQVSFSVNIISAQQLPRPYNVSTDTNINPYVEFEMFCADDKRRGIASGEGGLDASSRDGISGIGSPLRKRTRPVGNNGYDPNWSENITMTLETKYPSLVFVRWSVWNSPDGTNANTSGQPLAIFTAKLSTLQEGYRHLPLYNTNGEQYLFSTLFCKIEKADHVPIHETNYFDSNPNSPSIDGRSGHRGIFSRVLSRSNSQNKRNKSRPRGDCETPSLPISRATTIRTDTDSSFSRG</sequence>
<proteinExistence type="predicted"/>
<evidence type="ECO:0000256" key="1">
    <source>
        <dbReference type="ARBA" id="ARBA00012368"/>
    </source>
</evidence>
<feature type="domain" description="EF-hand" evidence="10">
    <location>
        <begin position="391"/>
        <end position="426"/>
    </location>
</feature>
<gene>
    <name evidence="11" type="ORF">EJ05DRAFT_439903</name>
</gene>
<evidence type="ECO:0000259" key="9">
    <source>
        <dbReference type="PROSITE" id="PS50008"/>
    </source>
</evidence>
<dbReference type="CDD" id="cd13360">
    <property type="entry name" value="PH_PLC_fungal"/>
    <property type="match status" value="1"/>
</dbReference>
<feature type="compositionally biased region" description="Acidic residues" evidence="7">
    <location>
        <begin position="166"/>
        <end position="182"/>
    </location>
</feature>
<dbReference type="GO" id="GO:0051209">
    <property type="term" value="P:release of sequestered calcium ion into cytosol"/>
    <property type="evidence" value="ECO:0007669"/>
    <property type="project" value="TreeGrafter"/>
</dbReference>
<evidence type="ECO:0000256" key="2">
    <source>
        <dbReference type="ARBA" id="ARBA00022801"/>
    </source>
</evidence>
<evidence type="ECO:0000259" key="10">
    <source>
        <dbReference type="PROSITE" id="PS50222"/>
    </source>
</evidence>
<feature type="domain" description="C2" evidence="8">
    <location>
        <begin position="890"/>
        <end position="1046"/>
    </location>
</feature>
<dbReference type="SUPFAM" id="SSF47473">
    <property type="entry name" value="EF-hand"/>
    <property type="match status" value="1"/>
</dbReference>
<dbReference type="Gene3D" id="3.20.20.190">
    <property type="entry name" value="Phosphatidylinositol (PI) phosphodiesterase"/>
    <property type="match status" value="1"/>
</dbReference>
<evidence type="ECO:0000259" key="8">
    <source>
        <dbReference type="PROSITE" id="PS50004"/>
    </source>
</evidence>
<dbReference type="GeneID" id="54482955"/>
<keyword evidence="5" id="KW-0807">Transducer</keyword>
<dbReference type="SUPFAM" id="SSF51695">
    <property type="entry name" value="PLC-like phosphodiesterases"/>
    <property type="match status" value="1"/>
</dbReference>
<dbReference type="InterPro" id="IPR035892">
    <property type="entry name" value="C2_domain_sf"/>
</dbReference>
<dbReference type="Pfam" id="PF00388">
    <property type="entry name" value="PI-PLC-X"/>
    <property type="match status" value="1"/>
</dbReference>
<reference evidence="11" key="1">
    <citation type="journal article" date="2020" name="Stud. Mycol.">
        <title>101 Dothideomycetes genomes: a test case for predicting lifestyles and emergence of pathogens.</title>
        <authorList>
            <person name="Haridas S."/>
            <person name="Albert R."/>
            <person name="Binder M."/>
            <person name="Bloem J."/>
            <person name="Labutti K."/>
            <person name="Salamov A."/>
            <person name="Andreopoulos B."/>
            <person name="Baker S."/>
            <person name="Barry K."/>
            <person name="Bills G."/>
            <person name="Bluhm B."/>
            <person name="Cannon C."/>
            <person name="Castanera R."/>
            <person name="Culley D."/>
            <person name="Daum C."/>
            <person name="Ezra D."/>
            <person name="Gonzalez J."/>
            <person name="Henrissat B."/>
            <person name="Kuo A."/>
            <person name="Liang C."/>
            <person name="Lipzen A."/>
            <person name="Lutzoni F."/>
            <person name="Magnuson J."/>
            <person name="Mondo S."/>
            <person name="Nolan M."/>
            <person name="Ohm R."/>
            <person name="Pangilinan J."/>
            <person name="Park H.-J."/>
            <person name="Ramirez L."/>
            <person name="Alfaro M."/>
            <person name="Sun H."/>
            <person name="Tritt A."/>
            <person name="Yoshinaga Y."/>
            <person name="Zwiers L.-H."/>
            <person name="Turgeon B."/>
            <person name="Goodwin S."/>
            <person name="Spatafora J."/>
            <person name="Crous P."/>
            <person name="Grigoriev I."/>
        </authorList>
    </citation>
    <scope>NUCLEOTIDE SEQUENCE</scope>
    <source>
        <strain evidence="11">CBS 121739</strain>
    </source>
</reference>
<dbReference type="InterPro" id="IPR001711">
    <property type="entry name" value="PLipase_C_Pinositol-sp_Y"/>
</dbReference>
<dbReference type="PRINTS" id="PR00390">
    <property type="entry name" value="PHPHLIPASEC"/>
</dbReference>
<evidence type="ECO:0000256" key="4">
    <source>
        <dbReference type="ARBA" id="ARBA00023098"/>
    </source>
</evidence>
<dbReference type="InterPro" id="IPR011992">
    <property type="entry name" value="EF-hand-dom_pair"/>
</dbReference>